<dbReference type="PROSITE" id="PS50889">
    <property type="entry name" value="S4"/>
    <property type="match status" value="1"/>
</dbReference>
<dbReference type="GO" id="GO:0004831">
    <property type="term" value="F:tyrosine-tRNA ligase activity"/>
    <property type="evidence" value="ECO:0007669"/>
    <property type="project" value="UniProtKB-EC"/>
</dbReference>
<evidence type="ECO:0000256" key="6">
    <source>
        <dbReference type="ARBA" id="ARBA00022917"/>
    </source>
</evidence>
<gene>
    <name evidence="11" type="primary">tyrS_30</name>
    <name evidence="11" type="ORF">SDC9_113148</name>
</gene>
<accession>A0A645BNT9</accession>
<evidence type="ECO:0000256" key="5">
    <source>
        <dbReference type="ARBA" id="ARBA00022884"/>
    </source>
</evidence>
<dbReference type="PANTHER" id="PTHR11766">
    <property type="entry name" value="TYROSYL-TRNA SYNTHETASE"/>
    <property type="match status" value="1"/>
</dbReference>
<dbReference type="InterPro" id="IPR054608">
    <property type="entry name" value="SYY-like_C"/>
</dbReference>
<organism evidence="11">
    <name type="scientific">bioreactor metagenome</name>
    <dbReference type="NCBI Taxonomy" id="1076179"/>
    <lineage>
        <taxon>unclassified sequences</taxon>
        <taxon>metagenomes</taxon>
        <taxon>ecological metagenomes</taxon>
    </lineage>
</organism>
<keyword evidence="7" id="KW-0030">Aminoacyl-tRNA synthetase</keyword>
<dbReference type="NCBIfam" id="TIGR00234">
    <property type="entry name" value="tyrS"/>
    <property type="match status" value="1"/>
</dbReference>
<proteinExistence type="predicted"/>
<dbReference type="GO" id="GO:0005829">
    <property type="term" value="C:cytosol"/>
    <property type="evidence" value="ECO:0007669"/>
    <property type="project" value="TreeGrafter"/>
</dbReference>
<dbReference type="Pfam" id="PF22421">
    <property type="entry name" value="SYY_C-terminal"/>
    <property type="match status" value="1"/>
</dbReference>
<evidence type="ECO:0000256" key="9">
    <source>
        <dbReference type="ARBA" id="ARBA00048248"/>
    </source>
</evidence>
<dbReference type="InterPro" id="IPR002307">
    <property type="entry name" value="Tyr-tRNA-ligase"/>
</dbReference>
<dbReference type="GO" id="GO:0005524">
    <property type="term" value="F:ATP binding"/>
    <property type="evidence" value="ECO:0007669"/>
    <property type="project" value="UniProtKB-KW"/>
</dbReference>
<evidence type="ECO:0000256" key="8">
    <source>
        <dbReference type="ARBA" id="ARBA00033323"/>
    </source>
</evidence>
<evidence type="ECO:0000256" key="4">
    <source>
        <dbReference type="ARBA" id="ARBA00022840"/>
    </source>
</evidence>
<evidence type="ECO:0000256" key="3">
    <source>
        <dbReference type="ARBA" id="ARBA00022741"/>
    </source>
</evidence>
<evidence type="ECO:0000259" key="10">
    <source>
        <dbReference type="Pfam" id="PF22421"/>
    </source>
</evidence>
<keyword evidence="2 11" id="KW-0436">Ligase</keyword>
<protein>
    <recommendedName>
        <fullName evidence="1">tyrosine--tRNA ligase</fullName>
        <ecNumber evidence="1">6.1.1.1</ecNumber>
    </recommendedName>
    <alternativeName>
        <fullName evidence="8">Tyrosyl-tRNA synthetase</fullName>
    </alternativeName>
</protein>
<dbReference type="InterPro" id="IPR036986">
    <property type="entry name" value="S4_RNA-bd_sf"/>
</dbReference>
<dbReference type="SUPFAM" id="SSF52374">
    <property type="entry name" value="Nucleotidylyl transferase"/>
    <property type="match status" value="1"/>
</dbReference>
<dbReference type="FunFam" id="1.10.240.10:FF:000001">
    <property type="entry name" value="Tyrosine--tRNA ligase"/>
    <property type="match status" value="1"/>
</dbReference>
<dbReference type="GO" id="GO:0003723">
    <property type="term" value="F:RNA binding"/>
    <property type="evidence" value="ECO:0007669"/>
    <property type="project" value="UniProtKB-KW"/>
</dbReference>
<dbReference type="CDD" id="cd00165">
    <property type="entry name" value="S4"/>
    <property type="match status" value="1"/>
</dbReference>
<evidence type="ECO:0000313" key="11">
    <source>
        <dbReference type="EMBL" id="MPM66241.1"/>
    </source>
</evidence>
<dbReference type="GO" id="GO:0006437">
    <property type="term" value="P:tyrosyl-tRNA aminoacylation"/>
    <property type="evidence" value="ECO:0007669"/>
    <property type="project" value="InterPro"/>
</dbReference>
<evidence type="ECO:0000256" key="2">
    <source>
        <dbReference type="ARBA" id="ARBA00022598"/>
    </source>
</evidence>
<keyword evidence="6" id="KW-0648">Protein biosynthesis</keyword>
<dbReference type="InterPro" id="IPR024088">
    <property type="entry name" value="Tyr-tRNA-ligase_bac-type"/>
</dbReference>
<dbReference type="PANTHER" id="PTHR11766:SF0">
    <property type="entry name" value="TYROSINE--TRNA LIGASE, MITOCHONDRIAL"/>
    <property type="match status" value="1"/>
</dbReference>
<dbReference type="Pfam" id="PF00579">
    <property type="entry name" value="tRNA-synt_1b"/>
    <property type="match status" value="1"/>
</dbReference>
<evidence type="ECO:0000256" key="7">
    <source>
        <dbReference type="ARBA" id="ARBA00023146"/>
    </source>
</evidence>
<keyword evidence="4" id="KW-0067">ATP-binding</keyword>
<evidence type="ECO:0000256" key="1">
    <source>
        <dbReference type="ARBA" id="ARBA00013160"/>
    </source>
</evidence>
<sequence length="193" mass="21033">MTFPLLTTSEGKKMGKTQSGAVWLDPEKTSPYDFYPYWRNVGDDDVMKCLRMLTFLPLEEIEAMSAWEGSQLNRAKEILAYELTALVHTKQEAEKAQETARGLFSAGGSLENMPATQLSSADLTDGTIGILDLLVTCALAPSKAEARRLIQQGGIEANGVKVNDFTVGFGVSDLSGDGLILKKGKKIYHRATL</sequence>
<dbReference type="AlphaFoldDB" id="A0A645BNT9"/>
<dbReference type="EMBL" id="VSSQ01020965">
    <property type="protein sequence ID" value="MPM66241.1"/>
    <property type="molecule type" value="Genomic_DNA"/>
</dbReference>
<dbReference type="InterPro" id="IPR002305">
    <property type="entry name" value="aa-tRNA-synth_Ic"/>
</dbReference>
<keyword evidence="5" id="KW-0694">RNA-binding</keyword>
<reference evidence="11" key="1">
    <citation type="submission" date="2019-08" db="EMBL/GenBank/DDBJ databases">
        <authorList>
            <person name="Kucharzyk K."/>
            <person name="Murdoch R.W."/>
            <person name="Higgins S."/>
            <person name="Loffler F."/>
        </authorList>
    </citation>
    <scope>NUCLEOTIDE SEQUENCE</scope>
</reference>
<dbReference type="EC" id="6.1.1.1" evidence="1"/>
<keyword evidence="3" id="KW-0547">Nucleotide-binding</keyword>
<comment type="catalytic activity">
    <reaction evidence="9">
        <text>tRNA(Tyr) + L-tyrosine + ATP = L-tyrosyl-tRNA(Tyr) + AMP + diphosphate + H(+)</text>
        <dbReference type="Rhea" id="RHEA:10220"/>
        <dbReference type="Rhea" id="RHEA-COMP:9706"/>
        <dbReference type="Rhea" id="RHEA-COMP:9707"/>
        <dbReference type="ChEBI" id="CHEBI:15378"/>
        <dbReference type="ChEBI" id="CHEBI:30616"/>
        <dbReference type="ChEBI" id="CHEBI:33019"/>
        <dbReference type="ChEBI" id="CHEBI:58315"/>
        <dbReference type="ChEBI" id="CHEBI:78442"/>
        <dbReference type="ChEBI" id="CHEBI:78536"/>
        <dbReference type="ChEBI" id="CHEBI:456215"/>
        <dbReference type="EC" id="6.1.1.1"/>
    </reaction>
</comment>
<dbReference type="Gene3D" id="3.10.290.10">
    <property type="entry name" value="RNA-binding S4 domain"/>
    <property type="match status" value="1"/>
</dbReference>
<name>A0A645BNT9_9ZZZZ</name>
<comment type="caution">
    <text evidence="11">The sequence shown here is derived from an EMBL/GenBank/DDBJ whole genome shotgun (WGS) entry which is preliminary data.</text>
</comment>
<dbReference type="SUPFAM" id="SSF55174">
    <property type="entry name" value="Alpha-L RNA-binding motif"/>
    <property type="match status" value="1"/>
</dbReference>
<feature type="domain" description="Tyrosine--tRNA ligase SYY-like C-terminal" evidence="10">
    <location>
        <begin position="117"/>
        <end position="189"/>
    </location>
</feature>
<dbReference type="Gene3D" id="1.10.240.10">
    <property type="entry name" value="Tyrosyl-Transfer RNA Synthetase"/>
    <property type="match status" value="1"/>
</dbReference>